<evidence type="ECO:0000313" key="7">
    <source>
        <dbReference type="EMBL" id="OTP09608.1"/>
    </source>
</evidence>
<dbReference type="EMBL" id="NGMO01000004">
    <property type="protein sequence ID" value="OTP09608.1"/>
    <property type="molecule type" value="Genomic_DNA"/>
</dbReference>
<keyword evidence="3 5" id="KW-1133">Transmembrane helix</keyword>
<feature type="transmembrane region" description="Helical" evidence="5">
    <location>
        <begin position="139"/>
        <end position="162"/>
    </location>
</feature>
<reference evidence="7 8" key="1">
    <citation type="submission" date="2017-05" db="EMBL/GenBank/DDBJ databases">
        <title>The Genome Sequence of Enterococcus sp. 10A9_DIV0425.</title>
        <authorList>
            <consortium name="The Broad Institute Genomics Platform"/>
            <consortium name="The Broad Institute Genomic Center for Infectious Diseases"/>
            <person name="Earl A."/>
            <person name="Manson A."/>
            <person name="Schwartman J."/>
            <person name="Gilmore M."/>
            <person name="Abouelleil A."/>
            <person name="Cao P."/>
            <person name="Chapman S."/>
            <person name="Cusick C."/>
            <person name="Shea T."/>
            <person name="Young S."/>
            <person name="Neafsey D."/>
            <person name="Nusbaum C."/>
            <person name="Birren B."/>
        </authorList>
    </citation>
    <scope>NUCLEOTIDE SEQUENCE [LARGE SCALE GENOMIC DNA]</scope>
    <source>
        <strain evidence="7 8">10A9_DIV0425</strain>
    </source>
</reference>
<evidence type="ECO:0000256" key="2">
    <source>
        <dbReference type="ARBA" id="ARBA00022692"/>
    </source>
</evidence>
<gene>
    <name evidence="7" type="ORF">A5844_002387</name>
</gene>
<organism evidence="7 8">
    <name type="scientific">Candidatus Enterococcus wittei</name>
    <dbReference type="NCBI Taxonomy" id="1987383"/>
    <lineage>
        <taxon>Bacteria</taxon>
        <taxon>Bacillati</taxon>
        <taxon>Bacillota</taxon>
        <taxon>Bacilli</taxon>
        <taxon>Lactobacillales</taxon>
        <taxon>Enterococcaceae</taxon>
        <taxon>Enterococcus</taxon>
    </lineage>
</organism>
<dbReference type="InterPro" id="IPR036513">
    <property type="entry name" value="STAS_dom_sf"/>
</dbReference>
<dbReference type="Gene3D" id="3.30.750.24">
    <property type="entry name" value="STAS domain"/>
    <property type="match status" value="1"/>
</dbReference>
<accession>A0A242JWB3</accession>
<evidence type="ECO:0000256" key="4">
    <source>
        <dbReference type="ARBA" id="ARBA00023136"/>
    </source>
</evidence>
<dbReference type="Pfam" id="PF00916">
    <property type="entry name" value="Sulfate_transp"/>
    <property type="match status" value="1"/>
</dbReference>
<dbReference type="AlphaFoldDB" id="A0A242JWB3"/>
<feature type="transmembrane region" description="Helical" evidence="5">
    <location>
        <begin position="260"/>
        <end position="282"/>
    </location>
</feature>
<dbReference type="PANTHER" id="PTHR11814">
    <property type="entry name" value="SULFATE TRANSPORTER"/>
    <property type="match status" value="1"/>
</dbReference>
<name>A0A242JWB3_9ENTE</name>
<feature type="transmembrane region" description="Helical" evidence="5">
    <location>
        <begin position="112"/>
        <end position="132"/>
    </location>
</feature>
<feature type="domain" description="STAS" evidence="6">
    <location>
        <begin position="445"/>
        <end position="552"/>
    </location>
</feature>
<evidence type="ECO:0000256" key="1">
    <source>
        <dbReference type="ARBA" id="ARBA00004141"/>
    </source>
</evidence>
<evidence type="ECO:0000313" key="8">
    <source>
        <dbReference type="Proteomes" id="UP000194933"/>
    </source>
</evidence>
<dbReference type="InterPro" id="IPR002645">
    <property type="entry name" value="STAS_dom"/>
</dbReference>
<feature type="transmembrane region" description="Helical" evidence="5">
    <location>
        <begin position="43"/>
        <end position="62"/>
    </location>
</feature>
<dbReference type="GO" id="GO:0016020">
    <property type="term" value="C:membrane"/>
    <property type="evidence" value="ECO:0007669"/>
    <property type="project" value="UniProtKB-SubCell"/>
</dbReference>
<sequence>MLFYNVRFENFHENGVEVLLKKYILLLKKEFTGYDLSKFQKDLLAGITVAAVALPLALAFGVSSGADAAAGLITAVIAGLVIGGLSGGFYQISGPTGAMAAILMSIAAKQGIQGVLLATFLAGSFLLVAGILRLGTLTSFIPAPVITGFTSGIAVIIALGQVDHLFGVHSKGANVVEKLSSYQTLGFSIDAATTIMGFLVIIGMFIYPKKWAQKMPSSLAAIILTTLVMLLFRLPIATVGEIPQTLISSNRLVFGDFSVSAIQSVIMPAISIALLGMVESLLCGASAGRMANQPLDSNQELVAQGIGNIILPFFGGIPATAAIARTSVAIKSGAQTRLAGIIHALVLFLSMIIFAPIMSKIPMPALAGVLIVTAWRMNEWSTIKELFEKKYWSAIMLFLLTMSCTVIFDLSIAIVIGIIGGCIFFVAKSAAITISVEEINWQRMNLPETEQLKNWTVVYISGPLFFMSAEKLKLSLTQLSHKEGIIFSMRGVPSIDLTAQSIFGEFQEKAEARNQKVIYTSLQPEVEKHLEHLWQSDGTKQHRTVAHALSALHEEYALDNE</sequence>
<feature type="transmembrane region" description="Helical" evidence="5">
    <location>
        <begin position="69"/>
        <end position="92"/>
    </location>
</feature>
<dbReference type="Proteomes" id="UP000194933">
    <property type="component" value="Unassembled WGS sequence"/>
</dbReference>
<dbReference type="InterPro" id="IPR011547">
    <property type="entry name" value="SLC26A/SulP_dom"/>
</dbReference>
<protein>
    <submittedName>
        <fullName evidence="7">Sulfate transporter/STAS protein</fullName>
    </submittedName>
</protein>
<feature type="transmembrane region" description="Helical" evidence="5">
    <location>
        <begin position="390"/>
        <end position="408"/>
    </location>
</feature>
<keyword evidence="4 5" id="KW-0472">Membrane</keyword>
<dbReference type="SUPFAM" id="SSF52091">
    <property type="entry name" value="SpoIIaa-like"/>
    <property type="match status" value="1"/>
</dbReference>
<feature type="transmembrane region" description="Helical" evidence="5">
    <location>
        <begin position="338"/>
        <end position="355"/>
    </location>
</feature>
<dbReference type="GO" id="GO:0055085">
    <property type="term" value="P:transmembrane transport"/>
    <property type="evidence" value="ECO:0007669"/>
    <property type="project" value="InterPro"/>
</dbReference>
<dbReference type="PROSITE" id="PS50801">
    <property type="entry name" value="STAS"/>
    <property type="match status" value="1"/>
</dbReference>
<feature type="transmembrane region" description="Helical" evidence="5">
    <location>
        <begin position="182"/>
        <end position="207"/>
    </location>
</feature>
<comment type="subcellular location">
    <subcellularLocation>
        <location evidence="1">Membrane</location>
        <topology evidence="1">Multi-pass membrane protein</topology>
    </subcellularLocation>
</comment>
<dbReference type="CDD" id="cd07042">
    <property type="entry name" value="STAS_SulP_like_sulfate_transporter"/>
    <property type="match status" value="1"/>
</dbReference>
<evidence type="ECO:0000256" key="5">
    <source>
        <dbReference type="SAM" id="Phobius"/>
    </source>
</evidence>
<keyword evidence="2 5" id="KW-0812">Transmembrane</keyword>
<dbReference type="InterPro" id="IPR001902">
    <property type="entry name" value="SLC26A/SulP_fam"/>
</dbReference>
<comment type="caution">
    <text evidence="7">The sequence shown here is derived from an EMBL/GenBank/DDBJ whole genome shotgun (WGS) entry which is preliminary data.</text>
</comment>
<keyword evidence="8" id="KW-1185">Reference proteome</keyword>
<proteinExistence type="predicted"/>
<evidence type="ECO:0000259" key="6">
    <source>
        <dbReference type="PROSITE" id="PS50801"/>
    </source>
</evidence>
<feature type="transmembrane region" description="Helical" evidence="5">
    <location>
        <begin position="219"/>
        <end position="240"/>
    </location>
</feature>
<feature type="transmembrane region" description="Helical" evidence="5">
    <location>
        <begin position="414"/>
        <end position="436"/>
    </location>
</feature>
<evidence type="ECO:0000256" key="3">
    <source>
        <dbReference type="ARBA" id="ARBA00022989"/>
    </source>
</evidence>
<dbReference type="Pfam" id="PF01740">
    <property type="entry name" value="STAS"/>
    <property type="match status" value="1"/>
</dbReference>
<dbReference type="STRING" id="1987383.A5844_002387"/>